<name>A0ABQ3UVH9_9CHLR</name>
<evidence type="ECO:0000313" key="1">
    <source>
        <dbReference type="EMBL" id="GHO56758.1"/>
    </source>
</evidence>
<gene>
    <name evidence="1" type="ORF">KSB_52330</name>
</gene>
<sequence>MAHSLQPGAQGAQEPFDFNQIFIGREQQMAEFGRLLREWKYMLAQEEAEVPEVTELPSPRNKLPGLVVMLYGRGGFGKSTLLNRYYGIAAQANEQGLGGRLTLCGPVDWEFAVEGRRSIYNPSQGQALDPLAYYKDLCAQLASRLDRQPGNFRAYQQAVGEVEKVRHESSKILEEVRREQDDLGSALRGATIDIVASALSTYVPGSKGIVQNEKVKKGADALLQLTGEQVAYLYQRFQRRLGERLEDYLDPARRLGFALGRDLARCAANYPILIFFDTYEEIDEGDQLLRLVMAAAGPRVGWIKVADQLEQIATTDPQASTAHLCLGVALGLRGKLKAGLEELEKAIQARTTLEDAFFWKGMLCAYYYRGRPHLAIEAIEHALAHNLPPVLLRPLYWLREDNPAFFEQYARPLLERYGV</sequence>
<evidence type="ECO:0008006" key="3">
    <source>
        <dbReference type="Google" id="ProtNLM"/>
    </source>
</evidence>
<accession>A0ABQ3UVH9</accession>
<dbReference type="SUPFAM" id="SSF48452">
    <property type="entry name" value="TPR-like"/>
    <property type="match status" value="1"/>
</dbReference>
<keyword evidence="2" id="KW-1185">Reference proteome</keyword>
<dbReference type="RefSeq" id="WP_201373218.1">
    <property type="nucleotide sequence ID" value="NZ_BNJG01000002.1"/>
</dbReference>
<proteinExistence type="predicted"/>
<protein>
    <recommendedName>
        <fullName evidence="3">Tetratricopeptide repeat protein</fullName>
    </recommendedName>
</protein>
<evidence type="ECO:0000313" key="2">
    <source>
        <dbReference type="Proteomes" id="UP000654345"/>
    </source>
</evidence>
<organism evidence="1 2">
    <name type="scientific">Ktedonobacter robiniae</name>
    <dbReference type="NCBI Taxonomy" id="2778365"/>
    <lineage>
        <taxon>Bacteria</taxon>
        <taxon>Bacillati</taxon>
        <taxon>Chloroflexota</taxon>
        <taxon>Ktedonobacteria</taxon>
        <taxon>Ktedonobacterales</taxon>
        <taxon>Ktedonobacteraceae</taxon>
        <taxon>Ktedonobacter</taxon>
    </lineage>
</organism>
<dbReference type="EMBL" id="BNJG01000002">
    <property type="protein sequence ID" value="GHO56758.1"/>
    <property type="molecule type" value="Genomic_DNA"/>
</dbReference>
<dbReference type="Proteomes" id="UP000654345">
    <property type="component" value="Unassembled WGS sequence"/>
</dbReference>
<comment type="caution">
    <text evidence="1">The sequence shown here is derived from an EMBL/GenBank/DDBJ whole genome shotgun (WGS) entry which is preliminary data.</text>
</comment>
<reference evidence="1 2" key="1">
    <citation type="journal article" date="2021" name="Int. J. Syst. Evol. Microbiol.">
        <title>Reticulibacter mediterranei gen. nov., sp. nov., within the new family Reticulibacteraceae fam. nov., and Ktedonospora formicarum gen. nov., sp. nov., Ktedonobacter robiniae sp. nov., Dictyobacter formicarum sp. nov. and Dictyobacter arantiisoli sp. nov., belonging to the class Ktedonobacteria.</title>
        <authorList>
            <person name="Yabe S."/>
            <person name="Zheng Y."/>
            <person name="Wang C.M."/>
            <person name="Sakai Y."/>
            <person name="Abe K."/>
            <person name="Yokota A."/>
            <person name="Donadio S."/>
            <person name="Cavaletti L."/>
            <person name="Monciardini P."/>
        </authorList>
    </citation>
    <scope>NUCLEOTIDE SEQUENCE [LARGE SCALE GENOMIC DNA]</scope>
    <source>
        <strain evidence="1 2">SOSP1-30</strain>
    </source>
</reference>
<dbReference type="InterPro" id="IPR011990">
    <property type="entry name" value="TPR-like_helical_dom_sf"/>
</dbReference>
<dbReference type="Gene3D" id="1.25.40.10">
    <property type="entry name" value="Tetratricopeptide repeat domain"/>
    <property type="match status" value="1"/>
</dbReference>